<dbReference type="Proteomes" id="UP000807306">
    <property type="component" value="Unassembled WGS sequence"/>
</dbReference>
<reference evidence="2" key="1">
    <citation type="submission" date="2020-11" db="EMBL/GenBank/DDBJ databases">
        <authorList>
            <consortium name="DOE Joint Genome Institute"/>
            <person name="Ahrendt S."/>
            <person name="Riley R."/>
            <person name="Andreopoulos W."/>
            <person name="Labutti K."/>
            <person name="Pangilinan J."/>
            <person name="Ruiz-Duenas F.J."/>
            <person name="Barrasa J.M."/>
            <person name="Sanchez-Garcia M."/>
            <person name="Camarero S."/>
            <person name="Miyauchi S."/>
            <person name="Serrano A."/>
            <person name="Linde D."/>
            <person name="Babiker R."/>
            <person name="Drula E."/>
            <person name="Ayuso-Fernandez I."/>
            <person name="Pacheco R."/>
            <person name="Padilla G."/>
            <person name="Ferreira P."/>
            <person name="Barriuso J."/>
            <person name="Kellner H."/>
            <person name="Castanera R."/>
            <person name="Alfaro M."/>
            <person name="Ramirez L."/>
            <person name="Pisabarro A.G."/>
            <person name="Kuo A."/>
            <person name="Tritt A."/>
            <person name="Lipzen A."/>
            <person name="He G."/>
            <person name="Yan M."/>
            <person name="Ng V."/>
            <person name="Cullen D."/>
            <person name="Martin F."/>
            <person name="Rosso M.-N."/>
            <person name="Henrissat B."/>
            <person name="Hibbett D."/>
            <person name="Martinez A.T."/>
            <person name="Grigoriev I.V."/>
        </authorList>
    </citation>
    <scope>NUCLEOTIDE SEQUENCE</scope>
    <source>
        <strain evidence="2">CBS 506.95</strain>
    </source>
</reference>
<feature type="transmembrane region" description="Helical" evidence="1">
    <location>
        <begin position="137"/>
        <end position="158"/>
    </location>
</feature>
<sequence length="254" mass="28821">MGISALTFPHINHWAFLFIKRSPPTGSSQPSTSIKLRKRRLSTAFGRDNTSPLSKNLRNQFYTTLPEAHRSEGEDKHRLLRTCRRGRKMPMLESRYHPLSFALMMLCGLLELGMTAWLISSGNETHRWTSQRYHSLLILLCFNSSWTTLFSTIYMLAYVDGASHFLANIASSVAWLVITTVLWGAGAGIMHNTRVGGNCPNQPTLSQCRQTLTVEAVGWAEFGLCALTMLLTVMWMVLDRTVKKERKEDKQRLV</sequence>
<keyword evidence="1" id="KW-0472">Membrane</keyword>
<feature type="transmembrane region" description="Helical" evidence="1">
    <location>
        <begin position="165"/>
        <end position="185"/>
    </location>
</feature>
<evidence type="ECO:0000313" key="3">
    <source>
        <dbReference type="Proteomes" id="UP000807306"/>
    </source>
</evidence>
<organism evidence="2 3">
    <name type="scientific">Crepidotus variabilis</name>
    <dbReference type="NCBI Taxonomy" id="179855"/>
    <lineage>
        <taxon>Eukaryota</taxon>
        <taxon>Fungi</taxon>
        <taxon>Dikarya</taxon>
        <taxon>Basidiomycota</taxon>
        <taxon>Agaricomycotina</taxon>
        <taxon>Agaricomycetes</taxon>
        <taxon>Agaricomycetidae</taxon>
        <taxon>Agaricales</taxon>
        <taxon>Agaricineae</taxon>
        <taxon>Crepidotaceae</taxon>
        <taxon>Crepidotus</taxon>
    </lineage>
</organism>
<feature type="transmembrane region" description="Helical" evidence="1">
    <location>
        <begin position="96"/>
        <end position="117"/>
    </location>
</feature>
<evidence type="ECO:0008006" key="4">
    <source>
        <dbReference type="Google" id="ProtNLM"/>
    </source>
</evidence>
<keyword evidence="3" id="KW-1185">Reference proteome</keyword>
<name>A0A9P6EBM1_9AGAR</name>
<keyword evidence="1" id="KW-1133">Transmembrane helix</keyword>
<protein>
    <recommendedName>
        <fullName evidence="4">MARVEL domain-containing protein</fullName>
    </recommendedName>
</protein>
<proteinExistence type="predicted"/>
<accession>A0A9P6EBM1</accession>
<evidence type="ECO:0000256" key="1">
    <source>
        <dbReference type="SAM" id="Phobius"/>
    </source>
</evidence>
<gene>
    <name evidence="2" type="ORF">CPB83DRAFT_857805</name>
</gene>
<evidence type="ECO:0000313" key="2">
    <source>
        <dbReference type="EMBL" id="KAF9526436.1"/>
    </source>
</evidence>
<dbReference type="AlphaFoldDB" id="A0A9P6EBM1"/>
<comment type="caution">
    <text evidence="2">The sequence shown here is derived from an EMBL/GenBank/DDBJ whole genome shotgun (WGS) entry which is preliminary data.</text>
</comment>
<keyword evidence="1" id="KW-0812">Transmembrane</keyword>
<dbReference type="OrthoDB" id="3226059at2759"/>
<feature type="transmembrane region" description="Helical" evidence="1">
    <location>
        <begin position="219"/>
        <end position="238"/>
    </location>
</feature>
<dbReference type="EMBL" id="MU157871">
    <property type="protein sequence ID" value="KAF9526436.1"/>
    <property type="molecule type" value="Genomic_DNA"/>
</dbReference>